<organism evidence="3 4">
    <name type="scientific">Sporothrix brasiliensis 5110</name>
    <dbReference type="NCBI Taxonomy" id="1398154"/>
    <lineage>
        <taxon>Eukaryota</taxon>
        <taxon>Fungi</taxon>
        <taxon>Dikarya</taxon>
        <taxon>Ascomycota</taxon>
        <taxon>Pezizomycotina</taxon>
        <taxon>Sordariomycetes</taxon>
        <taxon>Sordariomycetidae</taxon>
        <taxon>Ophiostomatales</taxon>
        <taxon>Ophiostomataceae</taxon>
        <taxon>Sporothrix</taxon>
    </lineage>
</organism>
<feature type="transmembrane region" description="Helical" evidence="2">
    <location>
        <begin position="83"/>
        <end position="102"/>
    </location>
</feature>
<keyword evidence="2" id="KW-0472">Membrane</keyword>
<gene>
    <name evidence="3" type="ORF">SPBR_07661</name>
</gene>
<feature type="transmembrane region" description="Helical" evidence="2">
    <location>
        <begin position="183"/>
        <end position="206"/>
    </location>
</feature>
<dbReference type="OrthoDB" id="60858at2759"/>
<evidence type="ECO:0000313" key="4">
    <source>
        <dbReference type="Proteomes" id="UP000031575"/>
    </source>
</evidence>
<evidence type="ECO:0000313" key="3">
    <source>
        <dbReference type="EMBL" id="KIH89308.1"/>
    </source>
</evidence>
<name>A0A0C2FDV2_9PEZI</name>
<dbReference type="VEuPathDB" id="FungiDB:SPBR_07661"/>
<dbReference type="EMBL" id="AWTV01000009">
    <property type="protein sequence ID" value="KIH89308.1"/>
    <property type="molecule type" value="Genomic_DNA"/>
</dbReference>
<evidence type="ECO:0000256" key="1">
    <source>
        <dbReference type="SAM" id="MobiDB-lite"/>
    </source>
</evidence>
<evidence type="ECO:0008006" key="5">
    <source>
        <dbReference type="Google" id="ProtNLM"/>
    </source>
</evidence>
<proteinExistence type="predicted"/>
<accession>A0A0C2FDV2</accession>
<feature type="compositionally biased region" description="Polar residues" evidence="1">
    <location>
        <begin position="20"/>
        <end position="37"/>
    </location>
</feature>
<dbReference type="PANTHER" id="PTHR37919:SF2">
    <property type="entry name" value="EXPERA DOMAIN-CONTAINING PROTEIN"/>
    <property type="match status" value="1"/>
</dbReference>
<dbReference type="Proteomes" id="UP000031575">
    <property type="component" value="Unassembled WGS sequence"/>
</dbReference>
<feature type="region of interest" description="Disordered" evidence="1">
    <location>
        <begin position="1"/>
        <end position="62"/>
    </location>
</feature>
<keyword evidence="4" id="KW-1185">Reference proteome</keyword>
<dbReference type="AlphaFoldDB" id="A0A0C2FDV2"/>
<dbReference type="RefSeq" id="XP_040617318.1">
    <property type="nucleotide sequence ID" value="XM_040765915.1"/>
</dbReference>
<feature type="transmembrane region" description="Helical" evidence="2">
    <location>
        <begin position="221"/>
        <end position="244"/>
    </location>
</feature>
<sequence length="264" mass="28770">MVQTRSASGVDVPATPSGRPRSSGNTAPSTRKATGSVRSRKYSAGPNGRASARRPSSSSSSVSLSSSSFASASWVYVPDSVTLLWLAISLPLVIWDTGYVLLRPLTMPGGSLHWPIWSPYALYGEVDHIYGFKAWNAGNGFTAAQGVLNLIETTLYLAYVYVWWTRGQPVVAGGRKGLVGRPAAWAVTLVLSSAVMTLSKTVLYWLNEYFSGFDNIGQNDIYALIFLWIIPNGLWLVFPTYMVYRIGSEVIDVLASTADHFKDE</sequence>
<keyword evidence="2" id="KW-0812">Transmembrane</keyword>
<evidence type="ECO:0000256" key="2">
    <source>
        <dbReference type="SAM" id="Phobius"/>
    </source>
</evidence>
<keyword evidence="2" id="KW-1133">Transmembrane helix</keyword>
<reference evidence="3 4" key="1">
    <citation type="journal article" date="2014" name="BMC Genomics">
        <title>Comparative genomics of the major fungal agents of human and animal Sporotrichosis: Sporothrix schenckii and Sporothrix brasiliensis.</title>
        <authorList>
            <person name="Teixeira M.M."/>
            <person name="de Almeida L.G."/>
            <person name="Kubitschek-Barreira P."/>
            <person name="Alves F.L."/>
            <person name="Kioshima E.S."/>
            <person name="Abadio A.K."/>
            <person name="Fernandes L."/>
            <person name="Derengowski L.S."/>
            <person name="Ferreira K.S."/>
            <person name="Souza R.C."/>
            <person name="Ruiz J.C."/>
            <person name="de Andrade N.C."/>
            <person name="Paes H.C."/>
            <person name="Nicola A.M."/>
            <person name="Albuquerque P."/>
            <person name="Gerber A.L."/>
            <person name="Martins V.P."/>
            <person name="Peconick L.D."/>
            <person name="Neto A.V."/>
            <person name="Chaucanez C.B."/>
            <person name="Silva P.A."/>
            <person name="Cunha O.L."/>
            <person name="de Oliveira F.F."/>
            <person name="dos Santos T.C."/>
            <person name="Barros A.L."/>
            <person name="Soares M.A."/>
            <person name="de Oliveira L.M."/>
            <person name="Marini M.M."/>
            <person name="Villalobos-Duno H."/>
            <person name="Cunha M.M."/>
            <person name="de Hoog S."/>
            <person name="da Silveira J.F."/>
            <person name="Henrissat B."/>
            <person name="Nino-Vega G.A."/>
            <person name="Cisalpino P.S."/>
            <person name="Mora-Montes H.M."/>
            <person name="Almeida S.R."/>
            <person name="Stajich J.E."/>
            <person name="Lopes-Bezerra L.M."/>
            <person name="Vasconcelos A.T."/>
            <person name="Felipe M.S."/>
        </authorList>
    </citation>
    <scope>NUCLEOTIDE SEQUENCE [LARGE SCALE GENOMIC DNA]</scope>
    <source>
        <strain evidence="3 4">5110</strain>
    </source>
</reference>
<protein>
    <recommendedName>
        <fullName evidence="5">C6 transcription factor</fullName>
    </recommendedName>
</protein>
<feature type="compositionally biased region" description="Low complexity" evidence="1">
    <location>
        <begin position="49"/>
        <end position="62"/>
    </location>
</feature>
<dbReference type="GeneID" id="63680836"/>
<dbReference type="HOGENOM" id="CLU_076143_0_0_1"/>
<dbReference type="PANTHER" id="PTHR37919">
    <property type="entry name" value="PROTEIN CBG05606"/>
    <property type="match status" value="1"/>
</dbReference>
<comment type="caution">
    <text evidence="3">The sequence shown here is derived from an EMBL/GenBank/DDBJ whole genome shotgun (WGS) entry which is preliminary data.</text>
</comment>